<dbReference type="Gene3D" id="3.40.50.300">
    <property type="entry name" value="P-loop containing nucleotide triphosphate hydrolases"/>
    <property type="match status" value="1"/>
</dbReference>
<name>A0AAD3D180_9STRA</name>
<accession>A0AAD3D180</accession>
<sequence length="395" mass="44708">MSSMLTSNQGSIMNMKPRRCKRTPANYARGLESSSYLKRRSFLNDIKNSSEQNYLSDSSINYSHLNNKMRDAHCDESTSSSLSGGPNKANPILRYLFTLSFLLVLFTCERNYYIANKRKRARGRNLRARLDYQSRISPTANSAKDTEGGSPNIIDTESLHRSNNEMIDRIQKATLNVPRTAMKPSKYSPPNPKLQIPSNLDGFLTDIKKDMGQTNDVPLFWHVLKSGGTTMKDAIGMCLNKVEASESGVLDGHISDRRLQKIKIGQGPIQYVNVDTTTANGIKRAIAMGLIESEMSDVIFTPLLHESTMLFNNTSHNGRAFTLFRHPVERAVSLYHYLQHANWEPTFSKKLESIKTLEDYAISEFAENNWMTRFLTNEITGIVTRRHLSIAKEIL</sequence>
<feature type="transmembrane region" description="Helical" evidence="1">
    <location>
        <begin position="92"/>
        <end position="113"/>
    </location>
</feature>
<dbReference type="PANTHER" id="PTHR32301:SF6">
    <property type="entry name" value="GOLVESIN-RELATED"/>
    <property type="match status" value="1"/>
</dbReference>
<dbReference type="AlphaFoldDB" id="A0AAD3D180"/>
<evidence type="ECO:0000313" key="2">
    <source>
        <dbReference type="EMBL" id="GFH55976.1"/>
    </source>
</evidence>
<keyword evidence="1" id="KW-0812">Transmembrane</keyword>
<keyword evidence="1" id="KW-1133">Transmembrane helix</keyword>
<keyword evidence="3" id="KW-1185">Reference proteome</keyword>
<dbReference type="PANTHER" id="PTHR32301">
    <property type="entry name" value="COUNTIN RECEPTOR CNR3-RELATED"/>
    <property type="match status" value="1"/>
</dbReference>
<protein>
    <submittedName>
        <fullName evidence="2">Uncharacterized protein</fullName>
    </submittedName>
</protein>
<evidence type="ECO:0000313" key="3">
    <source>
        <dbReference type="Proteomes" id="UP001054902"/>
    </source>
</evidence>
<evidence type="ECO:0000256" key="1">
    <source>
        <dbReference type="SAM" id="Phobius"/>
    </source>
</evidence>
<dbReference type="InterPro" id="IPR053259">
    <property type="entry name" value="Golvesin-related_Golgi"/>
</dbReference>
<dbReference type="SUPFAM" id="SSF52540">
    <property type="entry name" value="P-loop containing nucleoside triphosphate hydrolases"/>
    <property type="match status" value="1"/>
</dbReference>
<dbReference type="InterPro" id="IPR027417">
    <property type="entry name" value="P-loop_NTPase"/>
</dbReference>
<proteinExistence type="predicted"/>
<organism evidence="2 3">
    <name type="scientific">Chaetoceros tenuissimus</name>
    <dbReference type="NCBI Taxonomy" id="426638"/>
    <lineage>
        <taxon>Eukaryota</taxon>
        <taxon>Sar</taxon>
        <taxon>Stramenopiles</taxon>
        <taxon>Ochrophyta</taxon>
        <taxon>Bacillariophyta</taxon>
        <taxon>Coscinodiscophyceae</taxon>
        <taxon>Chaetocerotophycidae</taxon>
        <taxon>Chaetocerotales</taxon>
        <taxon>Chaetocerotaceae</taxon>
        <taxon>Chaetoceros</taxon>
    </lineage>
</organism>
<reference evidence="2 3" key="1">
    <citation type="journal article" date="2021" name="Sci. Rep.">
        <title>The genome of the diatom Chaetoceros tenuissimus carries an ancient integrated fragment of an extant virus.</title>
        <authorList>
            <person name="Hongo Y."/>
            <person name="Kimura K."/>
            <person name="Takaki Y."/>
            <person name="Yoshida Y."/>
            <person name="Baba S."/>
            <person name="Kobayashi G."/>
            <person name="Nagasaki K."/>
            <person name="Hano T."/>
            <person name="Tomaru Y."/>
        </authorList>
    </citation>
    <scope>NUCLEOTIDE SEQUENCE [LARGE SCALE GENOMIC DNA]</scope>
    <source>
        <strain evidence="2 3">NIES-3715</strain>
    </source>
</reference>
<dbReference type="Proteomes" id="UP001054902">
    <property type="component" value="Unassembled WGS sequence"/>
</dbReference>
<keyword evidence="1" id="KW-0472">Membrane</keyword>
<comment type="caution">
    <text evidence="2">The sequence shown here is derived from an EMBL/GenBank/DDBJ whole genome shotgun (WGS) entry which is preliminary data.</text>
</comment>
<dbReference type="EMBL" id="BLLK01000051">
    <property type="protein sequence ID" value="GFH55976.1"/>
    <property type="molecule type" value="Genomic_DNA"/>
</dbReference>
<gene>
    <name evidence="2" type="ORF">CTEN210_12452</name>
</gene>